<organism evidence="2 3">
    <name type="scientific">Purpureocillium lilacinum</name>
    <name type="common">Paecilomyces lilacinus</name>
    <dbReference type="NCBI Taxonomy" id="33203"/>
    <lineage>
        <taxon>Eukaryota</taxon>
        <taxon>Fungi</taxon>
        <taxon>Dikarya</taxon>
        <taxon>Ascomycota</taxon>
        <taxon>Pezizomycotina</taxon>
        <taxon>Sordariomycetes</taxon>
        <taxon>Hypocreomycetidae</taxon>
        <taxon>Hypocreales</taxon>
        <taxon>Ophiocordycipitaceae</taxon>
        <taxon>Purpureocillium</taxon>
    </lineage>
</organism>
<protein>
    <submittedName>
        <fullName evidence="2">Uncharacterized protein</fullName>
    </submittedName>
</protein>
<evidence type="ECO:0000256" key="1">
    <source>
        <dbReference type="SAM" id="MobiDB-lite"/>
    </source>
</evidence>
<dbReference type="Proteomes" id="UP000245956">
    <property type="component" value="Unassembled WGS sequence"/>
</dbReference>
<evidence type="ECO:0000313" key="2">
    <source>
        <dbReference type="EMBL" id="PWI68197.1"/>
    </source>
</evidence>
<dbReference type="EMBL" id="LCWV01000015">
    <property type="protein sequence ID" value="PWI68197.1"/>
    <property type="molecule type" value="Genomic_DNA"/>
</dbReference>
<evidence type="ECO:0000313" key="3">
    <source>
        <dbReference type="Proteomes" id="UP000245956"/>
    </source>
</evidence>
<feature type="region of interest" description="Disordered" evidence="1">
    <location>
        <begin position="18"/>
        <end position="49"/>
    </location>
</feature>
<gene>
    <name evidence="2" type="ORF">PCL_01966</name>
</gene>
<proteinExistence type="predicted"/>
<name>A0A2U3E136_PURLI</name>
<dbReference type="AlphaFoldDB" id="A0A2U3E136"/>
<comment type="caution">
    <text evidence="2">The sequence shown here is derived from an EMBL/GenBank/DDBJ whole genome shotgun (WGS) entry which is preliminary data.</text>
</comment>
<reference evidence="2 3" key="1">
    <citation type="journal article" date="2016" name="Front. Microbiol.">
        <title>Genome and transcriptome sequences reveal the specific parasitism of the nematophagous Purpureocillium lilacinum 36-1.</title>
        <authorList>
            <person name="Xie J."/>
            <person name="Li S."/>
            <person name="Mo C."/>
            <person name="Xiao X."/>
            <person name="Peng D."/>
            <person name="Wang G."/>
            <person name="Xiao Y."/>
        </authorList>
    </citation>
    <scope>NUCLEOTIDE SEQUENCE [LARGE SCALE GENOMIC DNA]</scope>
    <source>
        <strain evidence="2 3">36-1</strain>
    </source>
</reference>
<accession>A0A2U3E136</accession>
<sequence length="182" mass="19993">MWRQHGLTINFSSTVTRSRRRRAVANSPPEQPLSRRHLAPRSGKSSSTKKLVDARGLVAELREVMEGWGVWVGGRVCLGLHFALDLHSTTPWRSFVPDAVRTASFARRPAQPGQASQSYSDRFLSCLVYHVEPPTSSLGLIPASGSDTDTASLDPRLLYNHLDAHRLNSSSLSAKHLSPAVT</sequence>